<feature type="compositionally biased region" description="Basic and acidic residues" evidence="2">
    <location>
        <begin position="25"/>
        <end position="46"/>
    </location>
</feature>
<dbReference type="GO" id="GO:0006357">
    <property type="term" value="P:regulation of transcription by RNA polymerase II"/>
    <property type="evidence" value="ECO:0007669"/>
    <property type="project" value="TreeGrafter"/>
</dbReference>
<dbReference type="Pfam" id="PF00439">
    <property type="entry name" value="Bromodomain"/>
    <property type="match status" value="1"/>
</dbReference>
<organism evidence="3 4">
    <name type="scientific">Paramuricea clavata</name>
    <name type="common">Red gorgonian</name>
    <name type="synonym">Violescent sea-whip</name>
    <dbReference type="NCBI Taxonomy" id="317549"/>
    <lineage>
        <taxon>Eukaryota</taxon>
        <taxon>Metazoa</taxon>
        <taxon>Cnidaria</taxon>
        <taxon>Anthozoa</taxon>
        <taxon>Octocorallia</taxon>
        <taxon>Malacalcyonacea</taxon>
        <taxon>Plexauridae</taxon>
        <taxon>Paramuricea</taxon>
    </lineage>
</organism>
<dbReference type="SUPFAM" id="SSF47370">
    <property type="entry name" value="Bromodomain"/>
    <property type="match status" value="1"/>
</dbReference>
<keyword evidence="4" id="KW-1185">Reference proteome</keyword>
<dbReference type="Gene3D" id="1.20.920.10">
    <property type="entry name" value="Bromodomain-like"/>
    <property type="match status" value="1"/>
</dbReference>
<proteinExistence type="predicted"/>
<sequence length="236" mass="27036">MLNFSDKPEEPPIKLVLKVGSTEKAPTEPKVKERDPPSDIQKVKEHSSKKKKKKRSSSKDRKKRKHTDGVEDQGFDSSSTVESSHEKPKKKAKIEERKTSDGKPIITKIHIKPIEPPKIREHKRPKPQDFHDKEPSPVLLFLANLHQTLQRKDVNGFFAFPVNDVIAPGYSSIITNPMDFSTMKYKIDTHVYTSLEEFKDDFNLMCNNAMIYNTAETIYFKAAKKLQQMGAKLMSV</sequence>
<name>A0A7D9M1V5_PARCT</name>
<evidence type="ECO:0000313" key="4">
    <source>
        <dbReference type="Proteomes" id="UP001152795"/>
    </source>
</evidence>
<dbReference type="GO" id="GO:0005634">
    <property type="term" value="C:nucleus"/>
    <property type="evidence" value="ECO:0007669"/>
    <property type="project" value="TreeGrafter"/>
</dbReference>
<dbReference type="PROSITE" id="PS50014">
    <property type="entry name" value="BROMODOMAIN_2"/>
    <property type="match status" value="1"/>
</dbReference>
<gene>
    <name evidence="3" type="ORF">PACLA_8A040189</name>
</gene>
<dbReference type="OrthoDB" id="21648at2759"/>
<dbReference type="InterPro" id="IPR051831">
    <property type="entry name" value="Bromodomain_contain_prot"/>
</dbReference>
<feature type="non-terminal residue" evidence="3">
    <location>
        <position position="236"/>
    </location>
</feature>
<dbReference type="AlphaFoldDB" id="A0A7D9M1V5"/>
<feature type="region of interest" description="Disordered" evidence="2">
    <location>
        <begin position="1"/>
        <end position="103"/>
    </location>
</feature>
<keyword evidence="1" id="KW-0103">Bromodomain</keyword>
<feature type="compositionally biased region" description="Basic residues" evidence="2">
    <location>
        <begin position="47"/>
        <end position="66"/>
    </location>
</feature>
<dbReference type="Proteomes" id="UP001152795">
    <property type="component" value="Unassembled WGS sequence"/>
</dbReference>
<dbReference type="PANTHER" id="PTHR22881">
    <property type="entry name" value="BROMODOMAIN CONTAINING PROTEIN"/>
    <property type="match status" value="1"/>
</dbReference>
<dbReference type="PANTHER" id="PTHR22881:SF27">
    <property type="entry name" value="BROMODOMAIN CONTAINING 7_9"/>
    <property type="match status" value="1"/>
</dbReference>
<protein>
    <submittedName>
        <fullName evidence="3">Bromodomain-containing 9-like</fullName>
    </submittedName>
</protein>
<evidence type="ECO:0000256" key="1">
    <source>
        <dbReference type="ARBA" id="ARBA00023117"/>
    </source>
</evidence>
<dbReference type="SMART" id="SM00297">
    <property type="entry name" value="BROMO"/>
    <property type="match status" value="1"/>
</dbReference>
<feature type="compositionally biased region" description="Basic and acidic residues" evidence="2">
    <location>
        <begin position="1"/>
        <end position="12"/>
    </location>
</feature>
<accession>A0A7D9M1V5</accession>
<evidence type="ECO:0000256" key="2">
    <source>
        <dbReference type="SAM" id="MobiDB-lite"/>
    </source>
</evidence>
<dbReference type="InterPro" id="IPR036427">
    <property type="entry name" value="Bromodomain-like_sf"/>
</dbReference>
<dbReference type="InterPro" id="IPR001487">
    <property type="entry name" value="Bromodomain"/>
</dbReference>
<reference evidence="3" key="1">
    <citation type="submission" date="2020-04" db="EMBL/GenBank/DDBJ databases">
        <authorList>
            <person name="Alioto T."/>
            <person name="Alioto T."/>
            <person name="Gomez Garrido J."/>
        </authorList>
    </citation>
    <scope>NUCLEOTIDE SEQUENCE</scope>
    <source>
        <strain evidence="3">A484AB</strain>
    </source>
</reference>
<dbReference type="PRINTS" id="PR00503">
    <property type="entry name" value="BROMODOMAIN"/>
</dbReference>
<evidence type="ECO:0000313" key="3">
    <source>
        <dbReference type="EMBL" id="CAB4042415.1"/>
    </source>
</evidence>
<comment type="caution">
    <text evidence="3">The sequence shown here is derived from an EMBL/GenBank/DDBJ whole genome shotgun (WGS) entry which is preliminary data.</text>
</comment>
<dbReference type="EMBL" id="CACRXK020030082">
    <property type="protein sequence ID" value="CAB4042415.1"/>
    <property type="molecule type" value="Genomic_DNA"/>
</dbReference>